<protein>
    <submittedName>
        <fullName evidence="1">Uncharacterized protein</fullName>
    </submittedName>
</protein>
<accession>A0ABV2MSB4</accession>
<evidence type="ECO:0000313" key="2">
    <source>
        <dbReference type="Proteomes" id="UP001549077"/>
    </source>
</evidence>
<organism evidence="1 2">
    <name type="scientific">Rhizobium binae</name>
    <dbReference type="NCBI Taxonomy" id="1138190"/>
    <lineage>
        <taxon>Bacteria</taxon>
        <taxon>Pseudomonadati</taxon>
        <taxon>Pseudomonadota</taxon>
        <taxon>Alphaproteobacteria</taxon>
        <taxon>Hyphomicrobiales</taxon>
        <taxon>Rhizobiaceae</taxon>
        <taxon>Rhizobium/Agrobacterium group</taxon>
        <taxon>Rhizobium</taxon>
    </lineage>
</organism>
<proteinExistence type="predicted"/>
<sequence>MTDNNLLRFQLCGRKRRANEEAAFVADLTKVTTMSQIVVMRLKDHKLALAQCSKSRQIKLLRLVHLGIR</sequence>
<name>A0ABV2MSB4_9HYPH</name>
<evidence type="ECO:0000313" key="1">
    <source>
        <dbReference type="EMBL" id="MET3759360.1"/>
    </source>
</evidence>
<comment type="caution">
    <text evidence="1">The sequence shown here is derived from an EMBL/GenBank/DDBJ whole genome shotgun (WGS) entry which is preliminary data.</text>
</comment>
<dbReference type="Proteomes" id="UP001549077">
    <property type="component" value="Unassembled WGS sequence"/>
</dbReference>
<keyword evidence="2" id="KW-1185">Reference proteome</keyword>
<dbReference type="EMBL" id="JBEPMY010000056">
    <property type="protein sequence ID" value="MET3759360.1"/>
    <property type="molecule type" value="Genomic_DNA"/>
</dbReference>
<gene>
    <name evidence="1" type="ORF">ABID08_006746</name>
</gene>
<reference evidence="1 2" key="1">
    <citation type="submission" date="2024-06" db="EMBL/GenBank/DDBJ databases">
        <title>Genomic Encyclopedia of Type Strains, Phase IV (KMG-IV): sequencing the most valuable type-strain genomes for metagenomic binning, comparative biology and taxonomic classification.</title>
        <authorList>
            <person name="Goeker M."/>
        </authorList>
    </citation>
    <scope>NUCLEOTIDE SEQUENCE [LARGE SCALE GENOMIC DNA]</scope>
    <source>
        <strain evidence="1 2">DSM 29288</strain>
    </source>
</reference>